<evidence type="ECO:0000256" key="1">
    <source>
        <dbReference type="SAM" id="Phobius"/>
    </source>
</evidence>
<evidence type="ECO:0000313" key="3">
    <source>
        <dbReference type="Proteomes" id="UP000800038"/>
    </source>
</evidence>
<keyword evidence="1" id="KW-1133">Transmembrane helix</keyword>
<organism evidence="2 3">
    <name type="scientific">Clathrospora elynae</name>
    <dbReference type="NCBI Taxonomy" id="706981"/>
    <lineage>
        <taxon>Eukaryota</taxon>
        <taxon>Fungi</taxon>
        <taxon>Dikarya</taxon>
        <taxon>Ascomycota</taxon>
        <taxon>Pezizomycotina</taxon>
        <taxon>Dothideomycetes</taxon>
        <taxon>Pleosporomycetidae</taxon>
        <taxon>Pleosporales</taxon>
        <taxon>Diademaceae</taxon>
        <taxon>Clathrospora</taxon>
    </lineage>
</organism>
<dbReference type="AlphaFoldDB" id="A0A6A5STF6"/>
<keyword evidence="3" id="KW-1185">Reference proteome</keyword>
<feature type="transmembrane region" description="Helical" evidence="1">
    <location>
        <begin position="7"/>
        <end position="26"/>
    </location>
</feature>
<sequence>MPRTISVAIHAAPSIMVVVVVVVVVGKTTSLLEDEARMPAATRRHKVSAPCQADSAFFFGSHCMTESGVMRAR</sequence>
<name>A0A6A5STF6_9PLEO</name>
<protein>
    <submittedName>
        <fullName evidence="2">Uncharacterized protein</fullName>
    </submittedName>
</protein>
<accession>A0A6A5STF6</accession>
<dbReference type="EMBL" id="ML976029">
    <property type="protein sequence ID" value="KAF1943024.1"/>
    <property type="molecule type" value="Genomic_DNA"/>
</dbReference>
<keyword evidence="1" id="KW-0472">Membrane</keyword>
<evidence type="ECO:0000313" key="2">
    <source>
        <dbReference type="EMBL" id="KAF1943024.1"/>
    </source>
</evidence>
<keyword evidence="1" id="KW-0812">Transmembrane</keyword>
<dbReference type="Proteomes" id="UP000800038">
    <property type="component" value="Unassembled WGS sequence"/>
</dbReference>
<gene>
    <name evidence="2" type="ORF">EJ02DRAFT_152161</name>
</gene>
<proteinExistence type="predicted"/>
<reference evidence="2" key="1">
    <citation type="journal article" date="2020" name="Stud. Mycol.">
        <title>101 Dothideomycetes genomes: a test case for predicting lifestyles and emergence of pathogens.</title>
        <authorList>
            <person name="Haridas S."/>
            <person name="Albert R."/>
            <person name="Binder M."/>
            <person name="Bloem J."/>
            <person name="Labutti K."/>
            <person name="Salamov A."/>
            <person name="Andreopoulos B."/>
            <person name="Baker S."/>
            <person name="Barry K."/>
            <person name="Bills G."/>
            <person name="Bluhm B."/>
            <person name="Cannon C."/>
            <person name="Castanera R."/>
            <person name="Culley D."/>
            <person name="Daum C."/>
            <person name="Ezra D."/>
            <person name="Gonzalez J."/>
            <person name="Henrissat B."/>
            <person name="Kuo A."/>
            <person name="Liang C."/>
            <person name="Lipzen A."/>
            <person name="Lutzoni F."/>
            <person name="Magnuson J."/>
            <person name="Mondo S."/>
            <person name="Nolan M."/>
            <person name="Ohm R."/>
            <person name="Pangilinan J."/>
            <person name="Park H.-J."/>
            <person name="Ramirez L."/>
            <person name="Alfaro M."/>
            <person name="Sun H."/>
            <person name="Tritt A."/>
            <person name="Yoshinaga Y."/>
            <person name="Zwiers L.-H."/>
            <person name="Turgeon B."/>
            <person name="Goodwin S."/>
            <person name="Spatafora J."/>
            <person name="Crous P."/>
            <person name="Grigoriev I."/>
        </authorList>
    </citation>
    <scope>NUCLEOTIDE SEQUENCE</scope>
    <source>
        <strain evidence="2">CBS 161.51</strain>
    </source>
</reference>